<dbReference type="RefSeq" id="WP_042389875.1">
    <property type="nucleotide sequence ID" value="NZ_BBMZ01000007.1"/>
</dbReference>
<keyword evidence="3" id="KW-1185">Reference proteome</keyword>
<accession>A0A090UY24</accession>
<dbReference type="AlphaFoldDB" id="A0A090UY24"/>
<name>A0A090UY24_PSEVU</name>
<dbReference type="Gene3D" id="3.90.550.10">
    <property type="entry name" value="Spore Coat Polysaccharide Biosynthesis Protein SpsA, Chain A"/>
    <property type="match status" value="1"/>
</dbReference>
<protein>
    <recommendedName>
        <fullName evidence="1">Glycosyltransferase 2-like domain-containing protein</fullName>
    </recommendedName>
</protein>
<gene>
    <name evidence="2" type="ORF">EV102420_07_03210</name>
</gene>
<evidence type="ECO:0000313" key="3">
    <source>
        <dbReference type="Proteomes" id="UP000029462"/>
    </source>
</evidence>
<dbReference type="Proteomes" id="UP000029462">
    <property type="component" value="Unassembled WGS sequence"/>
</dbReference>
<comment type="caution">
    <text evidence="2">The sequence shown here is derived from an EMBL/GenBank/DDBJ whole genome shotgun (WGS) entry which is preliminary data.</text>
</comment>
<evidence type="ECO:0000259" key="1">
    <source>
        <dbReference type="Pfam" id="PF00535"/>
    </source>
</evidence>
<proteinExistence type="predicted"/>
<sequence>MSEKYLYKCSVITPIYNEERNIDVFLNMLEDIYDPDIQFILIDDGSTDKTLTIISNDSRVCNNKNVKIISKTNGGAAEARLVGINNADSRFIAFCDCDDKLDRLSLTEALAEFDNNAEIDLALFDYHVSLSNNKLTRFNYTLKKWPITGYTAFENTIASWGIHAFGIYRKETILAGYSAAKKFEDNASNNVNDDEFIARMAMLSARQITLSSGRYYYSENMLSTTRKINGDLFKMAFTAQRLADFIIGSAELNLLIPAVHLYMTRVATNLTIKRFIWRKKIIHKQEWDNAVAALIRRIDMNNLVVITKHNKKLLIWSLLKILALKGIYGFRNAK</sequence>
<feature type="domain" description="Glycosyltransferase 2-like" evidence="1">
    <location>
        <begin position="10"/>
        <end position="170"/>
    </location>
</feature>
<dbReference type="EMBL" id="BBMZ01000007">
    <property type="protein sequence ID" value="GAL57500.1"/>
    <property type="molecule type" value="Genomic_DNA"/>
</dbReference>
<dbReference type="InterPro" id="IPR001173">
    <property type="entry name" value="Glyco_trans_2-like"/>
</dbReference>
<dbReference type="OrthoDB" id="6813549at2"/>
<dbReference type="STRING" id="1115515.EV102420_07_03210"/>
<dbReference type="GO" id="GO:0016758">
    <property type="term" value="F:hexosyltransferase activity"/>
    <property type="evidence" value="ECO:0007669"/>
    <property type="project" value="UniProtKB-ARBA"/>
</dbReference>
<evidence type="ECO:0000313" key="2">
    <source>
        <dbReference type="EMBL" id="GAL57500.1"/>
    </source>
</evidence>
<dbReference type="eggNOG" id="COG0463">
    <property type="taxonomic scope" value="Bacteria"/>
</dbReference>
<dbReference type="InterPro" id="IPR029044">
    <property type="entry name" value="Nucleotide-diphossugar_trans"/>
</dbReference>
<reference evidence="2 3" key="1">
    <citation type="submission" date="2014-09" db="EMBL/GenBank/DDBJ databases">
        <title>Whole genome shotgun sequence of Escherichia vulneris NBRC 102420.</title>
        <authorList>
            <person name="Yoshida Y."/>
            <person name="Hosoyama A."/>
            <person name="Tsuchikane K."/>
            <person name="Ohji S."/>
            <person name="Ichikawa N."/>
            <person name="Kimura A."/>
            <person name="Yamazoe A."/>
            <person name="Ezaki T."/>
            <person name="Fujita N."/>
        </authorList>
    </citation>
    <scope>NUCLEOTIDE SEQUENCE [LARGE SCALE GENOMIC DNA]</scope>
    <source>
        <strain evidence="2 3">NBRC 102420</strain>
    </source>
</reference>
<dbReference type="Pfam" id="PF00535">
    <property type="entry name" value="Glycos_transf_2"/>
    <property type="match status" value="1"/>
</dbReference>
<dbReference type="PANTHER" id="PTHR22916">
    <property type="entry name" value="GLYCOSYLTRANSFERASE"/>
    <property type="match status" value="1"/>
</dbReference>
<dbReference type="SUPFAM" id="SSF53448">
    <property type="entry name" value="Nucleotide-diphospho-sugar transferases"/>
    <property type="match status" value="1"/>
</dbReference>
<dbReference type="CDD" id="cd00761">
    <property type="entry name" value="Glyco_tranf_GTA_type"/>
    <property type="match status" value="1"/>
</dbReference>
<organism evidence="2 3">
    <name type="scientific">Pseudescherichia vulneris NBRC 102420</name>
    <dbReference type="NCBI Taxonomy" id="1115515"/>
    <lineage>
        <taxon>Bacteria</taxon>
        <taxon>Pseudomonadati</taxon>
        <taxon>Pseudomonadota</taxon>
        <taxon>Gammaproteobacteria</taxon>
        <taxon>Enterobacterales</taxon>
        <taxon>Enterobacteriaceae</taxon>
        <taxon>Pseudescherichia</taxon>
    </lineage>
</organism>